<proteinExistence type="predicted"/>
<dbReference type="AlphaFoldDB" id="A0A5B2VLT9"/>
<feature type="transmembrane region" description="Helical" evidence="1">
    <location>
        <begin position="22"/>
        <end position="44"/>
    </location>
</feature>
<evidence type="ECO:0000313" key="2">
    <source>
        <dbReference type="EMBL" id="KAA2240041.1"/>
    </source>
</evidence>
<evidence type="ECO:0000313" key="3">
    <source>
        <dbReference type="Proteomes" id="UP000324611"/>
    </source>
</evidence>
<evidence type="ECO:0000256" key="1">
    <source>
        <dbReference type="SAM" id="Phobius"/>
    </source>
</evidence>
<keyword evidence="1" id="KW-1133">Transmembrane helix</keyword>
<dbReference type="EMBL" id="VUOC01000004">
    <property type="protein sequence ID" value="KAA2240041.1"/>
    <property type="molecule type" value="Genomic_DNA"/>
</dbReference>
<reference evidence="2 3" key="2">
    <citation type="submission" date="2019-09" db="EMBL/GenBank/DDBJ databases">
        <authorList>
            <person name="Jin C."/>
        </authorList>
    </citation>
    <scope>NUCLEOTIDE SEQUENCE [LARGE SCALE GENOMIC DNA]</scope>
    <source>
        <strain evidence="2 3">BN140078</strain>
    </source>
</reference>
<reference evidence="2 3" key="1">
    <citation type="submission" date="2019-09" db="EMBL/GenBank/DDBJ databases">
        <title>Chitinophaga ginsengihumi sp. nov., isolated from soil of ginseng rhizosphere.</title>
        <authorList>
            <person name="Lee J."/>
        </authorList>
    </citation>
    <scope>NUCLEOTIDE SEQUENCE [LARGE SCALE GENOMIC DNA]</scope>
    <source>
        <strain evidence="2 3">BN140078</strain>
    </source>
</reference>
<organism evidence="2 3">
    <name type="scientific">Chitinophaga agrisoli</name>
    <dbReference type="NCBI Taxonomy" id="2607653"/>
    <lineage>
        <taxon>Bacteria</taxon>
        <taxon>Pseudomonadati</taxon>
        <taxon>Bacteroidota</taxon>
        <taxon>Chitinophagia</taxon>
        <taxon>Chitinophagales</taxon>
        <taxon>Chitinophagaceae</taxon>
        <taxon>Chitinophaga</taxon>
    </lineage>
</organism>
<comment type="caution">
    <text evidence="2">The sequence shown here is derived from an EMBL/GenBank/DDBJ whole genome shotgun (WGS) entry which is preliminary data.</text>
</comment>
<keyword evidence="3" id="KW-1185">Reference proteome</keyword>
<dbReference type="RefSeq" id="WP_149841218.1">
    <property type="nucleotide sequence ID" value="NZ_VUOC01000004.1"/>
</dbReference>
<gene>
    <name evidence="2" type="ORF">F0L74_28105</name>
</gene>
<accession>A0A5B2VLT9</accession>
<dbReference type="Proteomes" id="UP000324611">
    <property type="component" value="Unassembled WGS sequence"/>
</dbReference>
<protein>
    <submittedName>
        <fullName evidence="2">Uncharacterized protein</fullName>
    </submittedName>
</protein>
<keyword evidence="1" id="KW-0812">Transmembrane</keyword>
<name>A0A5B2VLT9_9BACT</name>
<sequence length="66" mass="7695">MEQNTIENKNDISNDWVSSSRFMFYMSVFCIVAFVFAGSCNLYAHRYKGKPDVVVPDNTLYNPKYK</sequence>
<keyword evidence="1" id="KW-0472">Membrane</keyword>